<sequence>MLSNPVFNRFHLYFSRQFLIPSVRKKFQRWFDRQTPVFDSMIAYVNDSIYGVDIPQMSTQIVDQTSRDGSKRHYAGSLSATSSIKKSITVSFKIRNNFFTYFLMRSMFVEFIDRRDKNTDFILPHITLDIIDQYGYVIFTQNYHGVVFESISSISLKKNENGFGYREFTCTFRYNSIEEVSPLEEMTPLKLSSENVY</sequence>
<dbReference type="EMBL" id="BK035393">
    <property type="protein sequence ID" value="DAG97948.1"/>
    <property type="molecule type" value="Genomic_DNA"/>
</dbReference>
<name>A0A8S5VUB1_9CAUD</name>
<evidence type="ECO:0000313" key="1">
    <source>
        <dbReference type="EMBL" id="DAG97948.1"/>
    </source>
</evidence>
<proteinExistence type="predicted"/>
<reference evidence="1" key="1">
    <citation type="journal article" date="2021" name="Proc. Natl. Acad. Sci. U.S.A.">
        <title>A Catalog of Tens of Thousands of Viruses from Human Metagenomes Reveals Hidden Associations with Chronic Diseases.</title>
        <authorList>
            <person name="Tisza M.J."/>
            <person name="Buck C.B."/>
        </authorList>
    </citation>
    <scope>NUCLEOTIDE SEQUENCE</scope>
    <source>
        <strain evidence="1">CtASH1</strain>
    </source>
</reference>
<accession>A0A8S5VUB1</accession>
<protein>
    <submittedName>
        <fullName evidence="1">Uncharacterized protein</fullName>
    </submittedName>
</protein>
<organism evidence="1">
    <name type="scientific">Ackermannviridae sp</name>
    <dbReference type="NCBI Taxonomy" id="2831612"/>
    <lineage>
        <taxon>Viruses</taxon>
        <taxon>Duplodnaviria</taxon>
        <taxon>Heunggongvirae</taxon>
        <taxon>Uroviricota</taxon>
        <taxon>Caudoviricetes</taxon>
        <taxon>Pantevenvirales</taxon>
        <taxon>Ackermannviridae</taxon>
    </lineage>
</organism>